<name>A0A8I1WJ16_BACIU</name>
<dbReference type="Pfam" id="PF13520">
    <property type="entry name" value="AA_permease_2"/>
    <property type="match status" value="1"/>
</dbReference>
<dbReference type="GO" id="GO:0005886">
    <property type="term" value="C:plasma membrane"/>
    <property type="evidence" value="ECO:0007669"/>
    <property type="project" value="UniProtKB-SubCell"/>
</dbReference>
<keyword evidence="2" id="KW-1003">Cell membrane</keyword>
<comment type="caution">
    <text evidence="7">The sequence shown here is derived from an EMBL/GenBank/DDBJ whole genome shotgun (WGS) entry which is preliminary data.</text>
</comment>
<dbReference type="Proteomes" id="UP000665181">
    <property type="component" value="Unassembled WGS sequence"/>
</dbReference>
<evidence type="ECO:0000256" key="5">
    <source>
        <dbReference type="ARBA" id="ARBA00023136"/>
    </source>
</evidence>
<feature type="transmembrane region" description="Helical" evidence="6">
    <location>
        <begin position="373"/>
        <end position="389"/>
    </location>
</feature>
<feature type="transmembrane region" description="Helical" evidence="6">
    <location>
        <begin position="151"/>
        <end position="171"/>
    </location>
</feature>
<feature type="transmembrane region" description="Helical" evidence="6">
    <location>
        <begin position="318"/>
        <end position="338"/>
    </location>
</feature>
<evidence type="ECO:0000256" key="1">
    <source>
        <dbReference type="ARBA" id="ARBA00004651"/>
    </source>
</evidence>
<dbReference type="GO" id="GO:0022857">
    <property type="term" value="F:transmembrane transporter activity"/>
    <property type="evidence" value="ECO:0007669"/>
    <property type="project" value="InterPro"/>
</dbReference>
<dbReference type="PANTHER" id="PTHR42770:SF13">
    <property type="entry name" value="L-METHIONINE_BRANCHED-CHAIN AMINO ACID EXPORTER YJEH"/>
    <property type="match status" value="1"/>
</dbReference>
<evidence type="ECO:0000313" key="7">
    <source>
        <dbReference type="EMBL" id="MBO3795940.1"/>
    </source>
</evidence>
<dbReference type="InterPro" id="IPR050367">
    <property type="entry name" value="APC_superfamily"/>
</dbReference>
<evidence type="ECO:0000256" key="3">
    <source>
        <dbReference type="ARBA" id="ARBA00022692"/>
    </source>
</evidence>
<evidence type="ECO:0000256" key="2">
    <source>
        <dbReference type="ARBA" id="ARBA00022475"/>
    </source>
</evidence>
<accession>A0A8I1WJ16</accession>
<protein>
    <submittedName>
        <fullName evidence="7">Amino acid permease</fullName>
    </submittedName>
</protein>
<dbReference type="AlphaFoldDB" id="A0A8I1WJ16"/>
<feature type="transmembrane region" description="Helical" evidence="6">
    <location>
        <begin position="267"/>
        <end position="290"/>
    </location>
</feature>
<dbReference type="PROSITE" id="PS51257">
    <property type="entry name" value="PROKAR_LIPOPROTEIN"/>
    <property type="match status" value="1"/>
</dbReference>
<feature type="transmembrane region" description="Helical" evidence="6">
    <location>
        <begin position="43"/>
        <end position="64"/>
    </location>
</feature>
<keyword evidence="3 6" id="KW-0812">Transmembrane</keyword>
<dbReference type="EMBL" id="JAGFPW010000018">
    <property type="protein sequence ID" value="MBO3795940.1"/>
    <property type="molecule type" value="Genomic_DNA"/>
</dbReference>
<keyword evidence="5 6" id="KW-0472">Membrane</keyword>
<feature type="transmembrane region" description="Helical" evidence="6">
    <location>
        <begin position="12"/>
        <end position="31"/>
    </location>
</feature>
<reference evidence="7" key="1">
    <citation type="submission" date="2021-03" db="EMBL/GenBank/DDBJ databases">
        <title>Isolation of Bacillus subtilis from fermented food sample.</title>
        <authorList>
            <person name="Lakshmanan V."/>
            <person name="Athira K."/>
            <person name="Rajagopal K."/>
        </authorList>
    </citation>
    <scope>NUCLEOTIDE SEQUENCE</scope>
    <source>
        <strain evidence="7">S1</strain>
    </source>
</reference>
<evidence type="ECO:0000256" key="4">
    <source>
        <dbReference type="ARBA" id="ARBA00022989"/>
    </source>
</evidence>
<feature type="transmembrane region" description="Helical" evidence="6">
    <location>
        <begin position="222"/>
        <end position="247"/>
    </location>
</feature>
<feature type="transmembrane region" description="Helical" evidence="6">
    <location>
        <begin position="121"/>
        <end position="139"/>
    </location>
</feature>
<proteinExistence type="predicted"/>
<evidence type="ECO:0000256" key="6">
    <source>
        <dbReference type="SAM" id="Phobius"/>
    </source>
</evidence>
<gene>
    <name evidence="7" type="ORF">J5227_16890</name>
</gene>
<dbReference type="InterPro" id="IPR002293">
    <property type="entry name" value="AA/rel_permease1"/>
</dbReference>
<dbReference type="PIRSF" id="PIRSF006060">
    <property type="entry name" value="AA_transporter"/>
    <property type="match status" value="1"/>
</dbReference>
<dbReference type="Gene3D" id="1.20.1740.10">
    <property type="entry name" value="Amino acid/polyamine transporter I"/>
    <property type="match status" value="1"/>
</dbReference>
<evidence type="ECO:0000313" key="8">
    <source>
        <dbReference type="Proteomes" id="UP000665181"/>
    </source>
</evidence>
<feature type="transmembrane region" description="Helical" evidence="6">
    <location>
        <begin position="85"/>
        <end position="109"/>
    </location>
</feature>
<feature type="transmembrane region" description="Helical" evidence="6">
    <location>
        <begin position="350"/>
        <end position="368"/>
    </location>
</feature>
<organism evidence="7 8">
    <name type="scientific">Bacillus subtilis</name>
    <dbReference type="NCBI Taxonomy" id="1423"/>
    <lineage>
        <taxon>Bacteria</taxon>
        <taxon>Bacillati</taxon>
        <taxon>Bacillota</taxon>
        <taxon>Bacilli</taxon>
        <taxon>Bacillales</taxon>
        <taxon>Bacillaceae</taxon>
        <taxon>Bacillus</taxon>
    </lineage>
</organism>
<feature type="transmembrane region" description="Helical" evidence="6">
    <location>
        <begin position="183"/>
        <end position="201"/>
    </location>
</feature>
<comment type="subcellular location">
    <subcellularLocation>
        <location evidence="1">Cell membrane</location>
        <topology evidence="1">Multi-pass membrane protein</topology>
    </subcellularLocation>
</comment>
<dbReference type="PANTHER" id="PTHR42770">
    <property type="entry name" value="AMINO ACID TRANSPORTER-RELATED"/>
    <property type="match status" value="1"/>
</dbReference>
<sequence length="463" mass="49757">MLPELQRSITWIQGTALTIGAVLGCGILILPSVTADTAGPASLFVWVFMSFLSFLLVGTLARLVKIAPSAGGITVYVQLAFQKKAGAILGWIMLGSVPIGVPIIALTGAHYVSYITEAADWQITLIAGCMLIVSILLHMRGIQLSANISTIVICVIVFLLVTSIAVSLPHVTIAEFKPFLPHGWSAAGSVSVMIFFSFVGWEMITPLAEEFHRPEKDVPISLFLAAACVAGLYILLSFVTVGTHSYGENGEIASLAMLISKGAGESGVYVTVCLALFITFATIHANIAGFSRMVYALAREGHIPVFFGKLSVTKRTPIRVLTAMAAAFGLVLAAHGVFQIDLTTLLKGPSAAFIASYICTMAAALKLLGRRDIGWWMALGAFVACAVIYSFSGWALLYPAVLAAAGYIYIKIKGGHKKSLITFCDQAFPFIRFDARYFQNRCVETCRSQDRSARFPNPLSWPP</sequence>
<keyword evidence="4 6" id="KW-1133">Transmembrane helix</keyword>